<dbReference type="PANTHER" id="PTHR13847">
    <property type="entry name" value="SARCOSINE DEHYDROGENASE-RELATED"/>
    <property type="match status" value="1"/>
</dbReference>
<dbReference type="SUPFAM" id="SSF54373">
    <property type="entry name" value="FAD-linked reductases, C-terminal domain"/>
    <property type="match status" value="1"/>
</dbReference>
<comment type="pathway">
    <text evidence="1">Cofactor biosynthesis; thiamine diphosphate biosynthesis.</text>
</comment>
<reference evidence="6 7" key="1">
    <citation type="journal article" date="2019" name="Int. J. Syst. Evol. Microbiol.">
        <title>The Global Catalogue of Microorganisms (GCM) 10K type strain sequencing project: providing services to taxonomists for standard genome sequencing and annotation.</title>
        <authorList>
            <consortium name="The Broad Institute Genomics Platform"/>
            <consortium name="The Broad Institute Genome Sequencing Center for Infectious Disease"/>
            <person name="Wu L."/>
            <person name="Ma J."/>
        </authorList>
    </citation>
    <scope>NUCLEOTIDE SEQUENCE [LARGE SCALE GENOMIC DNA]</scope>
    <source>
        <strain evidence="6 7">JCM 15089</strain>
    </source>
</reference>
<comment type="caution">
    <text evidence="6">The sequence shown here is derived from an EMBL/GenBank/DDBJ whole genome shotgun (WGS) entry which is preliminary data.</text>
</comment>
<dbReference type="EMBL" id="BAAADD010000005">
    <property type="protein sequence ID" value="GAA0571191.1"/>
    <property type="molecule type" value="Genomic_DNA"/>
</dbReference>
<organism evidence="6 7">
    <name type="scientific">Rhizomicrobium electricum</name>
    <dbReference type="NCBI Taxonomy" id="480070"/>
    <lineage>
        <taxon>Bacteria</taxon>
        <taxon>Pseudomonadati</taxon>
        <taxon>Pseudomonadota</taxon>
        <taxon>Alphaproteobacteria</taxon>
        <taxon>Micropepsales</taxon>
        <taxon>Micropepsaceae</taxon>
        <taxon>Rhizomicrobium</taxon>
    </lineage>
</organism>
<evidence type="ECO:0000256" key="2">
    <source>
        <dbReference type="ARBA" id="ARBA00022977"/>
    </source>
</evidence>
<dbReference type="Gene3D" id="3.30.9.10">
    <property type="entry name" value="D-Amino Acid Oxidase, subunit A, domain 2"/>
    <property type="match status" value="1"/>
</dbReference>
<feature type="region of interest" description="Disordered" evidence="4">
    <location>
        <begin position="352"/>
        <end position="381"/>
    </location>
</feature>
<feature type="domain" description="FAD dependent oxidoreductase" evidence="5">
    <location>
        <begin position="2"/>
        <end position="339"/>
    </location>
</feature>
<proteinExistence type="predicted"/>
<sequence length="381" mass="40138">MKVVVVGAGVAGLGIGWKLARAGVSVTVLERAHIGNGATTASAGMIAAAAELGAADTPEAALARSAKALWPAFRDALQKESKIDIGYRSEGALLVRTKADTADHAVPGVSEKLDADEARVLEPLLGPDIAGAVLAPDEAAVDSPALCRALAVALVRAGGEVISNETAVRFEWDGTRVTGIATPFTVHHADAFVLAMGAWSSRIEGLPPDAVPRIVPVKGEIAVLEPPPGVSLPRHIVWGNGIYLVPRGRRLIVGATMEEAGFDTSLTQSAMRWLYRQSTGLMPSLKDWRLAEHWAGLRPASSDRLPLLGPAAVEGLYVASGQFRNGILFAPAVAEILSRLILERTPVDPAFDPRRLGPSMPIAETPHRDVPSEADTWRMGS</sequence>
<keyword evidence="2" id="KW-0784">Thiamine biosynthesis</keyword>
<evidence type="ECO:0000256" key="1">
    <source>
        <dbReference type="ARBA" id="ARBA00004948"/>
    </source>
</evidence>
<dbReference type="RefSeq" id="WP_166934077.1">
    <property type="nucleotide sequence ID" value="NZ_BAAADD010000005.1"/>
</dbReference>
<keyword evidence="3" id="KW-0560">Oxidoreductase</keyword>
<dbReference type="InterPro" id="IPR036188">
    <property type="entry name" value="FAD/NAD-bd_sf"/>
</dbReference>
<dbReference type="SUPFAM" id="SSF51905">
    <property type="entry name" value="FAD/NAD(P)-binding domain"/>
    <property type="match status" value="1"/>
</dbReference>
<dbReference type="NCBIfam" id="TIGR02352">
    <property type="entry name" value="thiamin_ThiO"/>
    <property type="match status" value="1"/>
</dbReference>
<dbReference type="InterPro" id="IPR006076">
    <property type="entry name" value="FAD-dep_OxRdtase"/>
</dbReference>
<evidence type="ECO:0000256" key="4">
    <source>
        <dbReference type="SAM" id="MobiDB-lite"/>
    </source>
</evidence>
<gene>
    <name evidence="6" type="primary">thiO</name>
    <name evidence="6" type="ORF">GCM10008942_19870</name>
</gene>
<dbReference type="Gene3D" id="3.50.50.60">
    <property type="entry name" value="FAD/NAD(P)-binding domain"/>
    <property type="match status" value="1"/>
</dbReference>
<keyword evidence="7" id="KW-1185">Reference proteome</keyword>
<dbReference type="Pfam" id="PF01266">
    <property type="entry name" value="DAO"/>
    <property type="match status" value="1"/>
</dbReference>
<evidence type="ECO:0000259" key="5">
    <source>
        <dbReference type="Pfam" id="PF01266"/>
    </source>
</evidence>
<dbReference type="PANTHER" id="PTHR13847:SF289">
    <property type="entry name" value="GLYCINE OXIDASE"/>
    <property type="match status" value="1"/>
</dbReference>
<dbReference type="Proteomes" id="UP001499951">
    <property type="component" value="Unassembled WGS sequence"/>
</dbReference>
<evidence type="ECO:0000256" key="3">
    <source>
        <dbReference type="ARBA" id="ARBA00023002"/>
    </source>
</evidence>
<name>A0ABN1EPU4_9PROT</name>
<protein>
    <submittedName>
        <fullName evidence="6">Glycine oxidase ThiO</fullName>
    </submittedName>
</protein>
<evidence type="ECO:0000313" key="6">
    <source>
        <dbReference type="EMBL" id="GAA0571191.1"/>
    </source>
</evidence>
<evidence type="ECO:0000313" key="7">
    <source>
        <dbReference type="Proteomes" id="UP001499951"/>
    </source>
</evidence>
<dbReference type="InterPro" id="IPR012727">
    <property type="entry name" value="Gly_oxidase_ThiO"/>
</dbReference>
<accession>A0ABN1EPU4</accession>